<dbReference type="Gene3D" id="1.10.10.60">
    <property type="entry name" value="Homeodomain-like"/>
    <property type="match status" value="2"/>
</dbReference>
<proteinExistence type="predicted"/>
<dbReference type="InterPro" id="IPR009057">
    <property type="entry name" value="Homeodomain-like_sf"/>
</dbReference>
<dbReference type="InterPro" id="IPR018060">
    <property type="entry name" value="HTH_AraC"/>
</dbReference>
<dbReference type="PROSITE" id="PS01124">
    <property type="entry name" value="HTH_ARAC_FAMILY_2"/>
    <property type="match status" value="1"/>
</dbReference>
<keyword evidence="2" id="KW-0238">DNA-binding</keyword>
<keyword evidence="1" id="KW-0805">Transcription regulation</keyword>
<name>A0AAN0Y7U8_VIBNA</name>
<evidence type="ECO:0000256" key="2">
    <source>
        <dbReference type="ARBA" id="ARBA00023125"/>
    </source>
</evidence>
<evidence type="ECO:0000256" key="1">
    <source>
        <dbReference type="ARBA" id="ARBA00023015"/>
    </source>
</evidence>
<dbReference type="GO" id="GO:0003700">
    <property type="term" value="F:DNA-binding transcription factor activity"/>
    <property type="evidence" value="ECO:0007669"/>
    <property type="project" value="InterPro"/>
</dbReference>
<dbReference type="GO" id="GO:0043565">
    <property type="term" value="F:sequence-specific DNA binding"/>
    <property type="evidence" value="ECO:0007669"/>
    <property type="project" value="InterPro"/>
</dbReference>
<feature type="domain" description="HTH araC/xylS-type" evidence="4">
    <location>
        <begin position="185"/>
        <end position="283"/>
    </location>
</feature>
<dbReference type="GeneID" id="70914811"/>
<dbReference type="KEGG" id="vna:PN96_18415"/>
<dbReference type="EMBL" id="CP016346">
    <property type="protein sequence ID" value="ANQ15429.1"/>
    <property type="molecule type" value="Genomic_DNA"/>
</dbReference>
<sequence>MKRKLERVPQRIGASWRYLKIVEPQKSYDWHCHEEYEIAIHRNFLGSCFVGNYNSAIQNNHTILIGPGLPHAIYSDSVINDGQCETHVIWFQKSWIEQLIHHCQELTPLKEILEKANQGLQFSTQTGDKVVKLLSNVLELPPPNQFAILIEIFCLLIADNNTVRLINPIINATNDEKKRVDDKIERAESYLLTHFNENISLQDLANHLFLSESSVRRLFAQHFNESFSQRLKKIRLNIACDMLAYTDYPIRVILEKVGYINQANFNRQFKNYKNVTPKEYRLAMKRYQKSSK</sequence>
<evidence type="ECO:0000256" key="3">
    <source>
        <dbReference type="ARBA" id="ARBA00023163"/>
    </source>
</evidence>
<evidence type="ECO:0000259" key="4">
    <source>
        <dbReference type="PROSITE" id="PS01124"/>
    </source>
</evidence>
<accession>A0AAN0Y7U8</accession>
<gene>
    <name evidence="5" type="ORF">BA890_22265</name>
</gene>
<dbReference type="SUPFAM" id="SSF46689">
    <property type="entry name" value="Homeodomain-like"/>
    <property type="match status" value="2"/>
</dbReference>
<dbReference type="PROSITE" id="PS00041">
    <property type="entry name" value="HTH_ARAC_FAMILY_1"/>
    <property type="match status" value="1"/>
</dbReference>
<organism evidence="5 6">
    <name type="scientific">Vibrio natriegens NBRC 15636 = ATCC 14048 = DSM 759</name>
    <dbReference type="NCBI Taxonomy" id="1219067"/>
    <lineage>
        <taxon>Bacteria</taxon>
        <taxon>Pseudomonadati</taxon>
        <taxon>Pseudomonadota</taxon>
        <taxon>Gammaproteobacteria</taxon>
        <taxon>Vibrionales</taxon>
        <taxon>Vibrionaceae</taxon>
        <taxon>Vibrio</taxon>
    </lineage>
</organism>
<dbReference type="AlphaFoldDB" id="A0AAN0Y7U8"/>
<evidence type="ECO:0000313" key="5">
    <source>
        <dbReference type="EMBL" id="ANQ15429.1"/>
    </source>
</evidence>
<keyword evidence="6" id="KW-1185">Reference proteome</keyword>
<reference evidence="5 6" key="1">
    <citation type="submission" date="2016-07" db="EMBL/GenBank/DDBJ databases">
        <title>Developing Vibrio natriegens as a novel, fast-growing host for biotechnology.</title>
        <authorList>
            <person name="Weinstock M.T."/>
            <person name="Hesek E.D."/>
            <person name="Wilson C.M."/>
            <person name="Gibson D.G."/>
        </authorList>
    </citation>
    <scope>NUCLEOTIDE SEQUENCE [LARGE SCALE GENOMIC DNA]</scope>
    <source>
        <strain evidence="5 6">ATCC 14048</strain>
    </source>
</reference>
<dbReference type="Pfam" id="PF12833">
    <property type="entry name" value="HTH_18"/>
    <property type="match status" value="1"/>
</dbReference>
<dbReference type="RefSeq" id="WP_020334222.1">
    <property type="nucleotide sequence ID" value="NZ_ATFJ01000017.1"/>
</dbReference>
<dbReference type="InterPro" id="IPR018062">
    <property type="entry name" value="HTH_AraC-typ_CS"/>
</dbReference>
<protein>
    <submittedName>
        <fullName evidence="5">AraC family transcriptional regulator</fullName>
    </submittedName>
</protein>
<dbReference type="Proteomes" id="UP000092741">
    <property type="component" value="Chromosome 2"/>
</dbReference>
<evidence type="ECO:0000313" key="6">
    <source>
        <dbReference type="Proteomes" id="UP000092741"/>
    </source>
</evidence>
<dbReference type="SMART" id="SM00342">
    <property type="entry name" value="HTH_ARAC"/>
    <property type="match status" value="1"/>
</dbReference>
<dbReference type="PANTHER" id="PTHR43280:SF27">
    <property type="entry name" value="TRANSCRIPTIONAL REGULATOR MTLR"/>
    <property type="match status" value="1"/>
</dbReference>
<keyword evidence="3" id="KW-0804">Transcription</keyword>
<dbReference type="PANTHER" id="PTHR43280">
    <property type="entry name" value="ARAC-FAMILY TRANSCRIPTIONAL REGULATOR"/>
    <property type="match status" value="1"/>
</dbReference>